<reference evidence="4" key="1">
    <citation type="journal article" date="2019" name="Int. J. Syst. Evol. Microbiol.">
        <title>The Global Catalogue of Microorganisms (GCM) 10K type strain sequencing project: providing services to taxonomists for standard genome sequencing and annotation.</title>
        <authorList>
            <consortium name="The Broad Institute Genomics Platform"/>
            <consortium name="The Broad Institute Genome Sequencing Center for Infectious Disease"/>
            <person name="Wu L."/>
            <person name="Ma J."/>
        </authorList>
    </citation>
    <scope>NUCLEOTIDE SEQUENCE [LARGE SCALE GENOMIC DNA]</scope>
    <source>
        <strain evidence="4">JCM 15614</strain>
    </source>
</reference>
<evidence type="ECO:0000256" key="1">
    <source>
        <dbReference type="SAM" id="SignalP"/>
    </source>
</evidence>
<organism evidence="3 4">
    <name type="scientific">Blastococcus jejuensis</name>
    <dbReference type="NCBI Taxonomy" id="351224"/>
    <lineage>
        <taxon>Bacteria</taxon>
        <taxon>Bacillati</taxon>
        <taxon>Actinomycetota</taxon>
        <taxon>Actinomycetes</taxon>
        <taxon>Geodermatophilales</taxon>
        <taxon>Geodermatophilaceae</taxon>
        <taxon>Blastococcus</taxon>
    </lineage>
</organism>
<dbReference type="RefSeq" id="WP_344686950.1">
    <property type="nucleotide sequence ID" value="NZ_BAAAVV010000001.1"/>
</dbReference>
<sequence length="301" mass="31523">MRARRASCALLAAVLVALAGCTAEQAPPPRTADDAIRFAAYDFSENQTLVAVYAEAARRAGLPVTVQAGVGTREVLEPALEQGVVDVVVDYLGTAAGFVGGAGPGPPRTREELHAELTDVLDGRGITVLAAAPAEDQNGFAVTTAFAAAYGLGKLSELGPLAADLVFGGPPECAERPLCLPGLREVYGLEFAAVRSMPSRAATVEALVAGEIDVGLLETTDARLGIAPVLLLIDDRSLQPHENVVPLVRTAVLDRWGDRLRAALDRASELLTTQQLVRLNRAVEIDGLTPAEAAADWWSAM</sequence>
<feature type="domain" description="ABC-type glycine betaine transport system substrate-binding" evidence="2">
    <location>
        <begin position="35"/>
        <end position="299"/>
    </location>
</feature>
<keyword evidence="1" id="KW-0732">Signal</keyword>
<dbReference type="InterPro" id="IPR007210">
    <property type="entry name" value="ABC_Gly_betaine_transp_sub-bd"/>
</dbReference>
<evidence type="ECO:0000259" key="2">
    <source>
        <dbReference type="Pfam" id="PF04069"/>
    </source>
</evidence>
<accession>A0ABP6NS80</accession>
<feature type="chain" id="PRO_5045946020" evidence="1">
    <location>
        <begin position="20"/>
        <end position="301"/>
    </location>
</feature>
<comment type="caution">
    <text evidence="3">The sequence shown here is derived from an EMBL/GenBank/DDBJ whole genome shotgun (WGS) entry which is preliminary data.</text>
</comment>
<dbReference type="SUPFAM" id="SSF53850">
    <property type="entry name" value="Periplasmic binding protein-like II"/>
    <property type="match status" value="1"/>
</dbReference>
<dbReference type="EMBL" id="BAAAVV010000001">
    <property type="protein sequence ID" value="GAA3156847.1"/>
    <property type="molecule type" value="Genomic_DNA"/>
</dbReference>
<gene>
    <name evidence="3" type="ORF">GCM10010531_05200</name>
</gene>
<keyword evidence="4" id="KW-1185">Reference proteome</keyword>
<dbReference type="Pfam" id="PF04069">
    <property type="entry name" value="OpuAC"/>
    <property type="match status" value="1"/>
</dbReference>
<dbReference type="Gene3D" id="3.40.190.120">
    <property type="entry name" value="Osmoprotection protein (prox), domain 2"/>
    <property type="match status" value="1"/>
</dbReference>
<feature type="signal peptide" evidence="1">
    <location>
        <begin position="1"/>
        <end position="19"/>
    </location>
</feature>
<dbReference type="CDD" id="cd13606">
    <property type="entry name" value="PBP2_ProX_like"/>
    <property type="match status" value="1"/>
</dbReference>
<dbReference type="Proteomes" id="UP001499924">
    <property type="component" value="Unassembled WGS sequence"/>
</dbReference>
<evidence type="ECO:0000313" key="3">
    <source>
        <dbReference type="EMBL" id="GAA3156847.1"/>
    </source>
</evidence>
<dbReference type="Gene3D" id="3.40.190.10">
    <property type="entry name" value="Periplasmic binding protein-like II"/>
    <property type="match status" value="1"/>
</dbReference>
<name>A0ABP6NS80_9ACTN</name>
<evidence type="ECO:0000313" key="4">
    <source>
        <dbReference type="Proteomes" id="UP001499924"/>
    </source>
</evidence>
<proteinExistence type="predicted"/>
<dbReference type="PROSITE" id="PS51257">
    <property type="entry name" value="PROKAR_LIPOPROTEIN"/>
    <property type="match status" value="1"/>
</dbReference>
<protein>
    <submittedName>
        <fullName evidence="3">ABC transporter substrate-binding protein</fullName>
    </submittedName>
</protein>